<dbReference type="SUPFAM" id="SSF52540">
    <property type="entry name" value="P-loop containing nucleoside triphosphate hydrolases"/>
    <property type="match status" value="1"/>
</dbReference>
<dbReference type="EMBL" id="CADCVX010000543">
    <property type="protein sequence ID" value="CAA9532809.1"/>
    <property type="molecule type" value="Genomic_DNA"/>
</dbReference>
<evidence type="ECO:0000256" key="7">
    <source>
        <dbReference type="ARBA" id="ARBA00022989"/>
    </source>
</evidence>
<organism evidence="12">
    <name type="scientific">uncultured Sphingomonadaceae bacterium</name>
    <dbReference type="NCBI Taxonomy" id="169976"/>
    <lineage>
        <taxon>Bacteria</taxon>
        <taxon>Pseudomonadati</taxon>
        <taxon>Pseudomonadota</taxon>
        <taxon>Alphaproteobacteria</taxon>
        <taxon>Sphingomonadales</taxon>
        <taxon>Sphingomonadaceae</taxon>
        <taxon>environmental samples</taxon>
    </lineage>
</organism>
<comment type="subcellular location">
    <subcellularLocation>
        <location evidence="1">Cell membrane</location>
        <topology evidence="1">Multi-pass membrane protein</topology>
    </subcellularLocation>
</comment>
<keyword evidence="6 12" id="KW-0067">ATP-binding</keyword>
<dbReference type="PANTHER" id="PTHR24221">
    <property type="entry name" value="ATP-BINDING CASSETTE SUB-FAMILY B"/>
    <property type="match status" value="1"/>
</dbReference>
<accession>A0A6J4TUP6</accession>
<evidence type="ECO:0000259" key="10">
    <source>
        <dbReference type="PROSITE" id="PS50893"/>
    </source>
</evidence>
<keyword evidence="8 9" id="KW-0472">Membrane</keyword>
<feature type="transmembrane region" description="Helical" evidence="9">
    <location>
        <begin position="253"/>
        <end position="281"/>
    </location>
</feature>
<feature type="domain" description="ABC transporter" evidence="10">
    <location>
        <begin position="332"/>
        <end position="571"/>
    </location>
</feature>
<dbReference type="Gene3D" id="3.40.50.300">
    <property type="entry name" value="P-loop containing nucleotide triphosphate hydrolases"/>
    <property type="match status" value="1"/>
</dbReference>
<dbReference type="Pfam" id="PF00005">
    <property type="entry name" value="ABC_tran"/>
    <property type="match status" value="1"/>
</dbReference>
<dbReference type="Gene3D" id="1.20.1560.10">
    <property type="entry name" value="ABC transporter type 1, transmembrane domain"/>
    <property type="match status" value="1"/>
</dbReference>
<dbReference type="GO" id="GO:0140359">
    <property type="term" value="F:ABC-type transporter activity"/>
    <property type="evidence" value="ECO:0007669"/>
    <property type="project" value="InterPro"/>
</dbReference>
<evidence type="ECO:0000256" key="4">
    <source>
        <dbReference type="ARBA" id="ARBA00022692"/>
    </source>
</evidence>
<feature type="transmembrane region" description="Helical" evidence="9">
    <location>
        <begin position="158"/>
        <end position="174"/>
    </location>
</feature>
<dbReference type="PANTHER" id="PTHR24221:SF654">
    <property type="entry name" value="ATP-BINDING CASSETTE SUB-FAMILY B MEMBER 6"/>
    <property type="match status" value="1"/>
</dbReference>
<dbReference type="InterPro" id="IPR011527">
    <property type="entry name" value="ABC1_TM_dom"/>
</dbReference>
<keyword evidence="7 9" id="KW-1133">Transmembrane helix</keyword>
<evidence type="ECO:0000256" key="1">
    <source>
        <dbReference type="ARBA" id="ARBA00004651"/>
    </source>
</evidence>
<evidence type="ECO:0000256" key="3">
    <source>
        <dbReference type="ARBA" id="ARBA00022475"/>
    </source>
</evidence>
<dbReference type="GO" id="GO:0005524">
    <property type="term" value="F:ATP binding"/>
    <property type="evidence" value="ECO:0007669"/>
    <property type="project" value="UniProtKB-KW"/>
</dbReference>
<dbReference type="InterPro" id="IPR036640">
    <property type="entry name" value="ABC1_TM_sf"/>
</dbReference>
<dbReference type="GO" id="GO:0016887">
    <property type="term" value="F:ATP hydrolysis activity"/>
    <property type="evidence" value="ECO:0007669"/>
    <property type="project" value="InterPro"/>
</dbReference>
<keyword evidence="4 9" id="KW-0812">Transmembrane</keyword>
<sequence>MPIVAMLGIAASVLEGLGIGLLAPLLAALLPGASGGSAPEPLATLTALTERLAPSQRLAGVAALILAAMLAKAAVQIATAAFLSRIAGRVGTDVRTALFDRLLAADYPFFLSAEPARLVTIFTTGTWKLTELVRKTFGIISASATILVFGALLLAIEWRLFAAVLIGLMLIRFIQRGRTARLGPLSEAVTAADAQLAGRALASIRAIRAIRLFAQETREKIRFEESSRRMRDTIVAVEDTSERLLPSLEVLETALFMAVLLIASAIGTPVPALAAFLVLLYRAQVPLLTINRNRLERAAMSGAVKEIEWLLDVAPAASTGSRRLPYGIDRPIRFEAVSYRFPQVDAATQPAIENASFEIPVGATVALIGPSGAGKSTLINLLCGLIRPTRGRILIGDTPLDEVDPIALRSHIGVAGQDLELIDGSVYQNIAYGMEGATQDMIQEAARIADAHAFVTSLPAGYHEPLGPGGAARLSGGQRQRVALARALLRRPDLLILDEATSAVDGPSERSIMALLRSHARFRTAIVISHRRSTLAACDIGIVVQDGRVSEAGPLKSLDFYRAMEAAPVSS</sequence>
<feature type="transmembrane region" description="Helical" evidence="9">
    <location>
        <begin position="59"/>
        <end position="83"/>
    </location>
</feature>
<keyword evidence="3" id="KW-1003">Cell membrane</keyword>
<proteinExistence type="predicted"/>
<dbReference type="InterPro" id="IPR003593">
    <property type="entry name" value="AAA+_ATPase"/>
</dbReference>
<evidence type="ECO:0000256" key="9">
    <source>
        <dbReference type="SAM" id="Phobius"/>
    </source>
</evidence>
<dbReference type="InterPro" id="IPR003439">
    <property type="entry name" value="ABC_transporter-like_ATP-bd"/>
</dbReference>
<evidence type="ECO:0000256" key="6">
    <source>
        <dbReference type="ARBA" id="ARBA00022840"/>
    </source>
</evidence>
<evidence type="ECO:0000256" key="5">
    <source>
        <dbReference type="ARBA" id="ARBA00022741"/>
    </source>
</evidence>
<feature type="domain" description="ABC transmembrane type-1" evidence="11">
    <location>
        <begin position="3"/>
        <end position="290"/>
    </location>
</feature>
<dbReference type="SMART" id="SM00382">
    <property type="entry name" value="AAA"/>
    <property type="match status" value="1"/>
</dbReference>
<protein>
    <submittedName>
        <fullName evidence="12">Lipid A export ATP-binding/permease protein MsbA</fullName>
    </submittedName>
</protein>
<dbReference type="Pfam" id="PF00664">
    <property type="entry name" value="ABC_membrane"/>
    <property type="match status" value="1"/>
</dbReference>
<dbReference type="PROSITE" id="PS50929">
    <property type="entry name" value="ABC_TM1F"/>
    <property type="match status" value="1"/>
</dbReference>
<dbReference type="InterPro" id="IPR039421">
    <property type="entry name" value="Type_1_exporter"/>
</dbReference>
<dbReference type="SUPFAM" id="SSF90123">
    <property type="entry name" value="ABC transporter transmembrane region"/>
    <property type="match status" value="1"/>
</dbReference>
<name>A0A6J4TUP6_9SPHN</name>
<evidence type="ECO:0000256" key="8">
    <source>
        <dbReference type="ARBA" id="ARBA00023136"/>
    </source>
</evidence>
<dbReference type="PROSITE" id="PS00211">
    <property type="entry name" value="ABC_TRANSPORTER_1"/>
    <property type="match status" value="1"/>
</dbReference>
<dbReference type="InterPro" id="IPR017871">
    <property type="entry name" value="ABC_transporter-like_CS"/>
</dbReference>
<feature type="transmembrane region" description="Helical" evidence="9">
    <location>
        <begin position="132"/>
        <end position="152"/>
    </location>
</feature>
<evidence type="ECO:0000313" key="12">
    <source>
        <dbReference type="EMBL" id="CAA9532809.1"/>
    </source>
</evidence>
<dbReference type="GO" id="GO:0034040">
    <property type="term" value="F:ATPase-coupled lipid transmembrane transporter activity"/>
    <property type="evidence" value="ECO:0007669"/>
    <property type="project" value="TreeGrafter"/>
</dbReference>
<gene>
    <name evidence="12" type="ORF">AVDCRST_MAG91-3124</name>
</gene>
<dbReference type="AlphaFoldDB" id="A0A6J4TUP6"/>
<reference evidence="12" key="1">
    <citation type="submission" date="2020-02" db="EMBL/GenBank/DDBJ databases">
        <authorList>
            <person name="Meier V. D."/>
        </authorList>
    </citation>
    <scope>NUCLEOTIDE SEQUENCE</scope>
    <source>
        <strain evidence="12">AVDCRST_MAG91</strain>
    </source>
</reference>
<dbReference type="GO" id="GO:0005886">
    <property type="term" value="C:plasma membrane"/>
    <property type="evidence" value="ECO:0007669"/>
    <property type="project" value="UniProtKB-SubCell"/>
</dbReference>
<evidence type="ECO:0000256" key="2">
    <source>
        <dbReference type="ARBA" id="ARBA00022448"/>
    </source>
</evidence>
<keyword evidence="5" id="KW-0547">Nucleotide-binding</keyword>
<dbReference type="PROSITE" id="PS50893">
    <property type="entry name" value="ABC_TRANSPORTER_2"/>
    <property type="match status" value="1"/>
</dbReference>
<dbReference type="InterPro" id="IPR027417">
    <property type="entry name" value="P-loop_NTPase"/>
</dbReference>
<keyword evidence="2" id="KW-0813">Transport</keyword>
<dbReference type="FunFam" id="3.40.50.300:FF:000299">
    <property type="entry name" value="ABC transporter ATP-binding protein/permease"/>
    <property type="match status" value="1"/>
</dbReference>
<evidence type="ECO:0000259" key="11">
    <source>
        <dbReference type="PROSITE" id="PS50929"/>
    </source>
</evidence>